<dbReference type="RefSeq" id="WP_344237253.1">
    <property type="nucleotide sequence ID" value="NZ_BAAAHH010000002.1"/>
</dbReference>
<dbReference type="PRINTS" id="PR00096">
    <property type="entry name" value="GATASE"/>
</dbReference>
<dbReference type="SUPFAM" id="SSF52317">
    <property type="entry name" value="Class I glutamine amidotransferase-like"/>
    <property type="match status" value="1"/>
</dbReference>
<comment type="caution">
    <text evidence="3">The sequence shown here is derived from an EMBL/GenBank/DDBJ whole genome shotgun (WGS) entry which is preliminary data.</text>
</comment>
<reference evidence="4" key="1">
    <citation type="journal article" date="2019" name="Int. J. Syst. Evol. Microbiol.">
        <title>The Global Catalogue of Microorganisms (GCM) 10K type strain sequencing project: providing services to taxonomists for standard genome sequencing and annotation.</title>
        <authorList>
            <consortium name="The Broad Institute Genomics Platform"/>
            <consortium name="The Broad Institute Genome Sequencing Center for Infectious Disease"/>
            <person name="Wu L."/>
            <person name="Ma J."/>
        </authorList>
    </citation>
    <scope>NUCLEOTIDE SEQUENCE [LARGE SCALE GENOMIC DNA]</scope>
    <source>
        <strain evidence="4">JCM 10696</strain>
    </source>
</reference>
<dbReference type="Gene3D" id="3.40.50.880">
    <property type="match status" value="1"/>
</dbReference>
<evidence type="ECO:0000259" key="2">
    <source>
        <dbReference type="Pfam" id="PF00117"/>
    </source>
</evidence>
<proteinExistence type="predicted"/>
<dbReference type="PRINTS" id="PR00099">
    <property type="entry name" value="CPSGATASE"/>
</dbReference>
<dbReference type="CDD" id="cd01743">
    <property type="entry name" value="GATase1_Anthranilate_Synthase"/>
    <property type="match status" value="1"/>
</dbReference>
<name>A0ABN1QCL7_9ACTN</name>
<dbReference type="PANTHER" id="PTHR43418">
    <property type="entry name" value="MULTIFUNCTIONAL TRYPTOPHAN BIOSYNTHESIS PROTEIN-RELATED"/>
    <property type="match status" value="1"/>
</dbReference>
<dbReference type="InterPro" id="IPR017926">
    <property type="entry name" value="GATASE"/>
</dbReference>
<dbReference type="EMBL" id="BAAAHH010000002">
    <property type="protein sequence ID" value="GAA0940809.1"/>
    <property type="molecule type" value="Genomic_DNA"/>
</dbReference>
<gene>
    <name evidence="3" type="ORF">GCM10009550_10540</name>
</gene>
<feature type="domain" description="Glutamine amidotransferase" evidence="2">
    <location>
        <begin position="8"/>
        <end position="186"/>
    </location>
</feature>
<dbReference type="Pfam" id="PF00117">
    <property type="entry name" value="GATase"/>
    <property type="match status" value="1"/>
</dbReference>
<dbReference type="PROSITE" id="PS51273">
    <property type="entry name" value="GATASE_TYPE_1"/>
    <property type="match status" value="1"/>
</dbReference>
<dbReference type="PANTHER" id="PTHR43418:SF4">
    <property type="entry name" value="MULTIFUNCTIONAL TRYPTOPHAN BIOSYNTHESIS PROTEIN"/>
    <property type="match status" value="1"/>
</dbReference>
<keyword evidence="4" id="KW-1185">Reference proteome</keyword>
<dbReference type="NCBIfam" id="TIGR00566">
    <property type="entry name" value="trpG_papA"/>
    <property type="match status" value="1"/>
</dbReference>
<evidence type="ECO:0000313" key="3">
    <source>
        <dbReference type="EMBL" id="GAA0940809.1"/>
    </source>
</evidence>
<accession>A0ABN1QCL7</accession>
<evidence type="ECO:0000256" key="1">
    <source>
        <dbReference type="ARBA" id="ARBA00022962"/>
    </source>
</evidence>
<dbReference type="Proteomes" id="UP001500665">
    <property type="component" value="Unassembled WGS sequence"/>
</dbReference>
<dbReference type="PRINTS" id="PR00097">
    <property type="entry name" value="ANTSNTHASEII"/>
</dbReference>
<dbReference type="InterPro" id="IPR006221">
    <property type="entry name" value="TrpG/PapA_dom"/>
</dbReference>
<dbReference type="InterPro" id="IPR029062">
    <property type="entry name" value="Class_I_gatase-like"/>
</dbReference>
<organism evidence="3 4">
    <name type="scientific">Actinocorallia libanotica</name>
    <dbReference type="NCBI Taxonomy" id="46162"/>
    <lineage>
        <taxon>Bacteria</taxon>
        <taxon>Bacillati</taxon>
        <taxon>Actinomycetota</taxon>
        <taxon>Actinomycetes</taxon>
        <taxon>Streptosporangiales</taxon>
        <taxon>Thermomonosporaceae</taxon>
        <taxon>Actinocorallia</taxon>
    </lineage>
</organism>
<keyword evidence="1" id="KW-0315">Glutamine amidotransferase</keyword>
<protein>
    <submittedName>
        <fullName evidence="3">Aminodeoxychorismate/anthranilate synthase component II</fullName>
    </submittedName>
</protein>
<sequence length="217" mass="23161">MRTAERVLVVDNRDSFVYNLVQYLRELGADCRVLDRDEVRPEHASGMDGVLLSPGPGHPADTGVCLALLAAARYGGPPVLGVCLGHQALAYACGARVARAPQVVHGYTSEIHHDGQGVFAGLPSPFRATRYHSLAVDPRSVPPELEVTATTPDGVIMGLRHRTAPLEGVQFHPESVLSEHGHALLGAWLRSLRSRGVFSSSSFQESVTTAPAATKTV</sequence>
<dbReference type="InterPro" id="IPR050472">
    <property type="entry name" value="Anth_synth/Amidotransfase"/>
</dbReference>
<evidence type="ECO:0000313" key="4">
    <source>
        <dbReference type="Proteomes" id="UP001500665"/>
    </source>
</evidence>